<dbReference type="Proteomes" id="UP000828390">
    <property type="component" value="Unassembled WGS sequence"/>
</dbReference>
<sequence length="51" mass="5214">MLSGQLGPDAQGHLLAQGLGTNVQIVLPAGCSHSESGAPYFLGQGPRTPRQ</sequence>
<reference evidence="1" key="1">
    <citation type="journal article" date="2019" name="bioRxiv">
        <title>The Genome of the Zebra Mussel, Dreissena polymorpha: A Resource for Invasive Species Research.</title>
        <authorList>
            <person name="McCartney M.A."/>
            <person name="Auch B."/>
            <person name="Kono T."/>
            <person name="Mallez S."/>
            <person name="Zhang Y."/>
            <person name="Obille A."/>
            <person name="Becker A."/>
            <person name="Abrahante J.E."/>
            <person name="Garbe J."/>
            <person name="Badalamenti J.P."/>
            <person name="Herman A."/>
            <person name="Mangelson H."/>
            <person name="Liachko I."/>
            <person name="Sullivan S."/>
            <person name="Sone E.D."/>
            <person name="Koren S."/>
            <person name="Silverstein K.A.T."/>
            <person name="Beckman K.B."/>
            <person name="Gohl D.M."/>
        </authorList>
    </citation>
    <scope>NUCLEOTIDE SEQUENCE</scope>
    <source>
        <strain evidence="1">Duluth1</strain>
        <tissue evidence="1">Whole animal</tissue>
    </source>
</reference>
<protein>
    <submittedName>
        <fullName evidence="1">Uncharacterized protein</fullName>
    </submittedName>
</protein>
<reference evidence="1" key="2">
    <citation type="submission" date="2020-11" db="EMBL/GenBank/DDBJ databases">
        <authorList>
            <person name="McCartney M.A."/>
            <person name="Auch B."/>
            <person name="Kono T."/>
            <person name="Mallez S."/>
            <person name="Becker A."/>
            <person name="Gohl D.M."/>
            <person name="Silverstein K.A.T."/>
            <person name="Koren S."/>
            <person name="Bechman K.B."/>
            <person name="Herman A."/>
            <person name="Abrahante J.E."/>
            <person name="Garbe J."/>
        </authorList>
    </citation>
    <scope>NUCLEOTIDE SEQUENCE</scope>
    <source>
        <strain evidence="1">Duluth1</strain>
        <tissue evidence="1">Whole animal</tissue>
    </source>
</reference>
<gene>
    <name evidence="1" type="ORF">DPMN_018888</name>
</gene>
<evidence type="ECO:0000313" key="2">
    <source>
        <dbReference type="Proteomes" id="UP000828390"/>
    </source>
</evidence>
<name>A0A9D4NI56_DREPO</name>
<dbReference type="EMBL" id="JAIWYP010000001">
    <property type="protein sequence ID" value="KAH3894731.1"/>
    <property type="molecule type" value="Genomic_DNA"/>
</dbReference>
<comment type="caution">
    <text evidence="1">The sequence shown here is derived from an EMBL/GenBank/DDBJ whole genome shotgun (WGS) entry which is preliminary data.</text>
</comment>
<evidence type="ECO:0000313" key="1">
    <source>
        <dbReference type="EMBL" id="KAH3894731.1"/>
    </source>
</evidence>
<organism evidence="1 2">
    <name type="scientific">Dreissena polymorpha</name>
    <name type="common">Zebra mussel</name>
    <name type="synonym">Mytilus polymorpha</name>
    <dbReference type="NCBI Taxonomy" id="45954"/>
    <lineage>
        <taxon>Eukaryota</taxon>
        <taxon>Metazoa</taxon>
        <taxon>Spiralia</taxon>
        <taxon>Lophotrochozoa</taxon>
        <taxon>Mollusca</taxon>
        <taxon>Bivalvia</taxon>
        <taxon>Autobranchia</taxon>
        <taxon>Heteroconchia</taxon>
        <taxon>Euheterodonta</taxon>
        <taxon>Imparidentia</taxon>
        <taxon>Neoheterodontei</taxon>
        <taxon>Myida</taxon>
        <taxon>Dreissenoidea</taxon>
        <taxon>Dreissenidae</taxon>
        <taxon>Dreissena</taxon>
    </lineage>
</organism>
<dbReference type="AlphaFoldDB" id="A0A9D4NI56"/>
<keyword evidence="2" id="KW-1185">Reference proteome</keyword>
<accession>A0A9D4NI56</accession>
<proteinExistence type="predicted"/>